<evidence type="ECO:0000256" key="1">
    <source>
        <dbReference type="ARBA" id="ARBA00004651"/>
    </source>
</evidence>
<dbReference type="Pfam" id="PF00893">
    <property type="entry name" value="Multi_Drug_Res"/>
    <property type="match status" value="1"/>
</dbReference>
<dbReference type="KEGG" id="bur:Bcep18194_A5609"/>
<keyword evidence="12" id="KW-1185">Reference proteome</keyword>
<dbReference type="GO" id="GO:0005886">
    <property type="term" value="C:plasma membrane"/>
    <property type="evidence" value="ECO:0007669"/>
    <property type="project" value="UniProtKB-SubCell"/>
</dbReference>
<dbReference type="PATRIC" id="fig|482957.22.peg.2576"/>
<dbReference type="Gene3D" id="1.10.3730.20">
    <property type="match status" value="1"/>
</dbReference>
<dbReference type="EMBL" id="CP000151">
    <property type="protein sequence ID" value="ABB09203.1"/>
    <property type="molecule type" value="Genomic_DNA"/>
</dbReference>
<comment type="similarity">
    <text evidence="7">Belongs to the drug/metabolite transporter (DMT) superfamily. Small multidrug resistance (SMR) (TC 2.A.7.1) family. Gdx/SugE subfamily.</text>
</comment>
<dbReference type="FunFam" id="1.10.3730.20:FF:000001">
    <property type="entry name" value="Quaternary ammonium compound resistance transporter SugE"/>
    <property type="match status" value="1"/>
</dbReference>
<dbReference type="InterPro" id="IPR000390">
    <property type="entry name" value="Small_drug/metabolite_transptr"/>
</dbReference>
<keyword evidence="4 9" id="KW-0812">Transmembrane</keyword>
<reference evidence="11" key="1">
    <citation type="submission" date="2009-01" db="EMBL/GenBank/DDBJ databases">
        <title>Complete sequence of chromosome 1 of Burkholderia sp. 383.</title>
        <authorList>
            <consortium name="US DOE Joint Genome Institute"/>
            <person name="Copeland A."/>
            <person name="Lucas S."/>
            <person name="Lapidus A."/>
            <person name="Barry K."/>
            <person name="Detter J.C."/>
            <person name="Glavina T."/>
            <person name="Hammon N."/>
            <person name="Israni S."/>
            <person name="Pitluck S."/>
            <person name="Chain P."/>
            <person name="Malfatti S."/>
            <person name="Shin M."/>
            <person name="Vergez L."/>
            <person name="Schmutz J."/>
            <person name="Larimer F."/>
            <person name="Land M."/>
            <person name="Kyrpides N."/>
            <person name="Lykidis A."/>
            <person name="Richardson P."/>
        </authorList>
    </citation>
    <scope>NUCLEOTIDE SEQUENCE</scope>
    <source>
        <strain evidence="11">383</strain>
    </source>
</reference>
<evidence type="ECO:0000256" key="10">
    <source>
        <dbReference type="SAM" id="Phobius"/>
    </source>
</evidence>
<dbReference type="HOGENOM" id="CLU_133067_1_1_4"/>
<evidence type="ECO:0000256" key="7">
    <source>
        <dbReference type="ARBA" id="ARBA00038151"/>
    </source>
</evidence>
<gene>
    <name evidence="11" type="ordered locus">Bcep18194_A5609</name>
</gene>
<proteinExistence type="inferred from homology"/>
<evidence type="ECO:0000313" key="11">
    <source>
        <dbReference type="EMBL" id="ABB09203.1"/>
    </source>
</evidence>
<keyword evidence="6 10" id="KW-0472">Membrane</keyword>
<dbReference type="InterPro" id="IPR045324">
    <property type="entry name" value="Small_multidrug_res"/>
</dbReference>
<dbReference type="GO" id="GO:0022857">
    <property type="term" value="F:transmembrane transporter activity"/>
    <property type="evidence" value="ECO:0007669"/>
    <property type="project" value="InterPro"/>
</dbReference>
<dbReference type="SUPFAM" id="SSF103481">
    <property type="entry name" value="Multidrug resistance efflux transporter EmrE"/>
    <property type="match status" value="1"/>
</dbReference>
<dbReference type="GO" id="GO:1990961">
    <property type="term" value="P:xenobiotic detoxification by transmembrane export across the plasma membrane"/>
    <property type="evidence" value="ECO:0007669"/>
    <property type="project" value="UniProtKB-ARBA"/>
</dbReference>
<evidence type="ECO:0000256" key="5">
    <source>
        <dbReference type="ARBA" id="ARBA00022989"/>
    </source>
</evidence>
<dbReference type="Proteomes" id="UP000002705">
    <property type="component" value="Chromosome 1"/>
</dbReference>
<evidence type="ECO:0000256" key="2">
    <source>
        <dbReference type="ARBA" id="ARBA00022448"/>
    </source>
</evidence>
<evidence type="ECO:0000256" key="9">
    <source>
        <dbReference type="RuleBase" id="RU003942"/>
    </source>
</evidence>
<sequence>MLYSAPPGDDPGSFASTGTAPSDTEYVEMAWVLLFIAGLLEVAWAAGMKSSDGFTKLGPSVFTIVTALASFGLLAVAMRQLPLGTAYAVWTGIGAVGAFVFGIVMMGEALTVARVASAALIVAGLIGLKLSSAA</sequence>
<keyword evidence="3" id="KW-1003">Cell membrane</keyword>
<organism evidence="11 12">
    <name type="scientific">Burkholderia lata (strain ATCC 17760 / DSM 23089 / LMG 22485 / NCIMB 9086 / R18194 / 383)</name>
    <dbReference type="NCBI Taxonomy" id="482957"/>
    <lineage>
        <taxon>Bacteria</taxon>
        <taxon>Pseudomonadati</taxon>
        <taxon>Pseudomonadota</taxon>
        <taxon>Betaproteobacteria</taxon>
        <taxon>Burkholderiales</taxon>
        <taxon>Burkholderiaceae</taxon>
        <taxon>Burkholderia</taxon>
        <taxon>Burkholderia cepacia complex</taxon>
    </lineage>
</organism>
<dbReference type="AlphaFoldDB" id="Q39EB3"/>
<feature type="transmembrane region" description="Helical" evidence="10">
    <location>
        <begin position="112"/>
        <end position="131"/>
    </location>
</feature>
<dbReference type="NCBIfam" id="NF008512">
    <property type="entry name" value="PRK11431.1"/>
    <property type="match status" value="1"/>
</dbReference>
<evidence type="ECO:0000313" key="12">
    <source>
        <dbReference type="Proteomes" id="UP000002705"/>
    </source>
</evidence>
<evidence type="ECO:0000256" key="8">
    <source>
        <dbReference type="ARBA" id="ARBA00039168"/>
    </source>
</evidence>
<feature type="transmembrane region" description="Helical" evidence="10">
    <location>
        <begin position="29"/>
        <end position="48"/>
    </location>
</feature>
<dbReference type="InterPro" id="IPR037185">
    <property type="entry name" value="EmrE-like"/>
</dbReference>
<keyword evidence="5 10" id="KW-1133">Transmembrane helix</keyword>
<name>Q39EB3_BURL3</name>
<accession>Q39EB3</accession>
<dbReference type="PANTHER" id="PTHR30561">
    <property type="entry name" value="SMR FAMILY PROTON-DEPENDENT DRUG EFFLUX TRANSPORTER SUGE"/>
    <property type="match status" value="1"/>
</dbReference>
<evidence type="ECO:0000256" key="4">
    <source>
        <dbReference type="ARBA" id="ARBA00022692"/>
    </source>
</evidence>
<protein>
    <recommendedName>
        <fullName evidence="8">Guanidinium exporter</fullName>
    </recommendedName>
</protein>
<dbReference type="PANTHER" id="PTHR30561:SF0">
    <property type="entry name" value="GUANIDINIUM EXPORTER"/>
    <property type="match status" value="1"/>
</dbReference>
<keyword evidence="2" id="KW-0813">Transport</keyword>
<evidence type="ECO:0000256" key="6">
    <source>
        <dbReference type="ARBA" id="ARBA00023136"/>
    </source>
</evidence>
<evidence type="ECO:0000256" key="3">
    <source>
        <dbReference type="ARBA" id="ARBA00022475"/>
    </source>
</evidence>
<feature type="transmembrane region" description="Helical" evidence="10">
    <location>
        <begin position="87"/>
        <end position="105"/>
    </location>
</feature>
<comment type="subcellular location">
    <subcellularLocation>
        <location evidence="1 9">Cell membrane</location>
        <topology evidence="1 9">Multi-pass membrane protein</topology>
    </subcellularLocation>
</comment>
<feature type="transmembrane region" description="Helical" evidence="10">
    <location>
        <begin position="60"/>
        <end position="81"/>
    </location>
</feature>